<reference evidence="2 3" key="1">
    <citation type="submission" date="2014-06" db="EMBL/GenBank/DDBJ databases">
        <authorList>
            <person name="Swart Estienne"/>
        </authorList>
    </citation>
    <scope>NUCLEOTIDE SEQUENCE [LARGE SCALE GENOMIC DNA]</scope>
    <source>
        <strain evidence="2 3">130c</strain>
    </source>
</reference>
<evidence type="ECO:0000256" key="1">
    <source>
        <dbReference type="SAM" id="MobiDB-lite"/>
    </source>
</evidence>
<feature type="region of interest" description="Disordered" evidence="1">
    <location>
        <begin position="281"/>
        <end position="301"/>
    </location>
</feature>
<dbReference type="EMBL" id="CCKQ01018948">
    <property type="protein sequence ID" value="CDW90955.1"/>
    <property type="molecule type" value="Genomic_DNA"/>
</dbReference>
<organism evidence="2 3">
    <name type="scientific">Stylonychia lemnae</name>
    <name type="common">Ciliate</name>
    <dbReference type="NCBI Taxonomy" id="5949"/>
    <lineage>
        <taxon>Eukaryota</taxon>
        <taxon>Sar</taxon>
        <taxon>Alveolata</taxon>
        <taxon>Ciliophora</taxon>
        <taxon>Intramacronucleata</taxon>
        <taxon>Spirotrichea</taxon>
        <taxon>Stichotrichia</taxon>
        <taxon>Sporadotrichida</taxon>
        <taxon>Oxytrichidae</taxon>
        <taxon>Stylonychinae</taxon>
        <taxon>Stylonychia</taxon>
    </lineage>
</organism>
<evidence type="ECO:0000313" key="2">
    <source>
        <dbReference type="EMBL" id="CDW90955.1"/>
    </source>
</evidence>
<protein>
    <submittedName>
        <fullName evidence="2">Uncharacterized protein</fullName>
    </submittedName>
</protein>
<gene>
    <name evidence="2" type="primary">Contig7920.g8454</name>
    <name evidence="2" type="ORF">STYLEM_20103</name>
</gene>
<proteinExistence type="predicted"/>
<feature type="compositionally biased region" description="Polar residues" evidence="1">
    <location>
        <begin position="12"/>
        <end position="38"/>
    </location>
</feature>
<name>A0A078B8Y4_STYLE</name>
<dbReference type="InParanoid" id="A0A078B8Y4"/>
<dbReference type="Proteomes" id="UP000039865">
    <property type="component" value="Unassembled WGS sequence"/>
</dbReference>
<feature type="region of interest" description="Disordered" evidence="1">
    <location>
        <begin position="390"/>
        <end position="417"/>
    </location>
</feature>
<keyword evidence="3" id="KW-1185">Reference proteome</keyword>
<dbReference type="AlphaFoldDB" id="A0A078B8Y4"/>
<feature type="region of interest" description="Disordered" evidence="1">
    <location>
        <begin position="1"/>
        <end position="68"/>
    </location>
</feature>
<feature type="region of interest" description="Disordered" evidence="1">
    <location>
        <begin position="160"/>
        <end position="183"/>
    </location>
</feature>
<feature type="compositionally biased region" description="Basic and acidic residues" evidence="1">
    <location>
        <begin position="163"/>
        <end position="175"/>
    </location>
</feature>
<feature type="compositionally biased region" description="Basic and acidic residues" evidence="1">
    <location>
        <begin position="1"/>
        <end position="10"/>
    </location>
</feature>
<sequence>MKVKKPHLDHSQFLSSPHNMLSEESQQRQSPLNRSLQQAAMRFNKSGYQADKFPPAHRKTNSFVSQESQQNKTRYIANLNKHMQQSFAVRESRQIPSPQEFRNSFSERGRSLHEIRPSHKVVRSKHSLGVSMNQFEEVQDWIIPMTQIFRASLRQQADTQLKLQKDSNKSHKLDTQTDQNAQSQNKLLTTKELGFAVPSFFQEDQEKFFVRRQINKQKDKMMKMNLSYVGDKVDFTNISGVMQPHLMRRNSGSGSVGRFPNSSQLNFELNLRINGRVDNESANQQQQDMNKTISQKNGSESGNAFKRKKWFYPPQVKEFKKFDDVLFSPRLSDLNNDSRFSAEQVAKIRKYKDKIAQKNQNEIKYLFGQGFWRSNAEWITGLRDSIYQKNVSPKKNEKSNQNTPRGQISSKNKNKDV</sequence>
<evidence type="ECO:0000313" key="3">
    <source>
        <dbReference type="Proteomes" id="UP000039865"/>
    </source>
</evidence>
<accession>A0A078B8Y4</accession>
<feature type="compositionally biased region" description="Polar residues" evidence="1">
    <location>
        <begin position="390"/>
        <end position="411"/>
    </location>
</feature>